<feature type="transmembrane region" description="Helical" evidence="1">
    <location>
        <begin position="12"/>
        <end position="36"/>
    </location>
</feature>
<proteinExistence type="predicted"/>
<keyword evidence="1" id="KW-0812">Transmembrane</keyword>
<gene>
    <name evidence="2" type="ORF">Ocin01_13638</name>
</gene>
<keyword evidence="1" id="KW-0472">Membrane</keyword>
<feature type="transmembrane region" description="Helical" evidence="1">
    <location>
        <begin position="76"/>
        <end position="98"/>
    </location>
</feature>
<dbReference type="EMBL" id="LJIJ01001092">
    <property type="protein sequence ID" value="ODM93038.1"/>
    <property type="molecule type" value="Genomic_DNA"/>
</dbReference>
<comment type="caution">
    <text evidence="2">The sequence shown here is derived from an EMBL/GenBank/DDBJ whole genome shotgun (WGS) entry which is preliminary data.</text>
</comment>
<organism evidence="2 3">
    <name type="scientific">Orchesella cincta</name>
    <name type="common">Springtail</name>
    <name type="synonym">Podura cincta</name>
    <dbReference type="NCBI Taxonomy" id="48709"/>
    <lineage>
        <taxon>Eukaryota</taxon>
        <taxon>Metazoa</taxon>
        <taxon>Ecdysozoa</taxon>
        <taxon>Arthropoda</taxon>
        <taxon>Hexapoda</taxon>
        <taxon>Collembola</taxon>
        <taxon>Entomobryomorpha</taxon>
        <taxon>Entomobryoidea</taxon>
        <taxon>Orchesellidae</taxon>
        <taxon>Orchesellinae</taxon>
        <taxon>Orchesella</taxon>
    </lineage>
</organism>
<evidence type="ECO:0000256" key="1">
    <source>
        <dbReference type="SAM" id="Phobius"/>
    </source>
</evidence>
<dbReference type="Proteomes" id="UP000094527">
    <property type="component" value="Unassembled WGS sequence"/>
</dbReference>
<keyword evidence="1" id="KW-1133">Transmembrane helix</keyword>
<evidence type="ECO:0000313" key="2">
    <source>
        <dbReference type="EMBL" id="ODM93038.1"/>
    </source>
</evidence>
<name>A0A1D2MJ43_ORCCI</name>
<reference evidence="2 3" key="1">
    <citation type="journal article" date="2016" name="Genome Biol. Evol.">
        <title>Gene Family Evolution Reflects Adaptation to Soil Environmental Stressors in the Genome of the Collembolan Orchesella cincta.</title>
        <authorList>
            <person name="Faddeeva-Vakhrusheva A."/>
            <person name="Derks M.F."/>
            <person name="Anvar S.Y."/>
            <person name="Agamennone V."/>
            <person name="Suring W."/>
            <person name="Smit S."/>
            <person name="van Straalen N.M."/>
            <person name="Roelofs D."/>
        </authorList>
    </citation>
    <scope>NUCLEOTIDE SEQUENCE [LARGE SCALE GENOMIC DNA]</scope>
    <source>
        <tissue evidence="2">Mixed pool</tissue>
    </source>
</reference>
<evidence type="ECO:0000313" key="3">
    <source>
        <dbReference type="Proteomes" id="UP000094527"/>
    </source>
</evidence>
<sequence length="207" mass="22859">MLCTCGCSCLFLIKSFGLLHLTTLLIGAACIAYGFMSHFHSSWVNKEEYKLCEESEKVWMMGKEISCPDISLETAFLIMVVTCFAISLLVYLCEIFFIGGSKTTAVCYVAFLCVMAGALMVAGTLYIRSAILINNLPSPDYTSKVRNIARVLVATVSEDKKINLISQSPEQTYFEEKITTGCLTFVNGLLHLCCAWLTILDLKPGIL</sequence>
<keyword evidence="3" id="KW-1185">Reference proteome</keyword>
<dbReference type="AlphaFoldDB" id="A0A1D2MJ43"/>
<feature type="transmembrane region" description="Helical" evidence="1">
    <location>
        <begin position="105"/>
        <end position="127"/>
    </location>
</feature>
<accession>A0A1D2MJ43</accession>
<protein>
    <submittedName>
        <fullName evidence="2">Uncharacterized protein</fullName>
    </submittedName>
</protein>